<evidence type="ECO:0000313" key="3">
    <source>
        <dbReference type="Proteomes" id="UP000014393"/>
    </source>
</evidence>
<reference evidence="1 3" key="1">
    <citation type="submission" date="2013-05" db="EMBL/GenBank/DDBJ databases">
        <title>The Genome Sequence of Actinobaculum schaalii FB123-CNA2.</title>
        <authorList>
            <consortium name="The Broad Institute Genomics Platform"/>
            <person name="Earl A."/>
            <person name="Ward D."/>
            <person name="Feldgarden M."/>
            <person name="Gevers D."/>
            <person name="Saerens B."/>
            <person name="Vaneechoutte M."/>
            <person name="Walker B."/>
            <person name="Young S."/>
            <person name="Zeng Q."/>
            <person name="Gargeya S."/>
            <person name="Fitzgerald M."/>
            <person name="Haas B."/>
            <person name="Abouelleil A."/>
            <person name="Allen A.W."/>
            <person name="Alvarado L."/>
            <person name="Arachchi H.M."/>
            <person name="Berlin A.M."/>
            <person name="Chapman S.B."/>
            <person name="Gainer-Dewar J."/>
            <person name="Goldberg J."/>
            <person name="Griggs A."/>
            <person name="Gujja S."/>
            <person name="Hansen M."/>
            <person name="Howarth C."/>
            <person name="Imamovic A."/>
            <person name="Ireland A."/>
            <person name="Larimer J."/>
            <person name="McCowan C."/>
            <person name="Murphy C."/>
            <person name="Pearson M."/>
            <person name="Poon T.W."/>
            <person name="Priest M."/>
            <person name="Roberts A."/>
            <person name="Saif S."/>
            <person name="Shea T."/>
            <person name="Sisk P."/>
            <person name="Sykes S."/>
            <person name="Wortman J."/>
            <person name="Nusbaum C."/>
            <person name="Birren B."/>
        </authorList>
    </citation>
    <scope>NUCLEOTIDE SEQUENCE [LARGE SCALE GENOMIC DNA]</scope>
    <source>
        <strain evidence="1 3">FB123-CNA-2</strain>
    </source>
</reference>
<keyword evidence="3" id="KW-1185">Reference proteome</keyword>
<dbReference type="AlphaFoldDB" id="S2VJ03"/>
<dbReference type="Proteomes" id="UP000014393">
    <property type="component" value="Unassembled WGS sequence"/>
</dbReference>
<comment type="caution">
    <text evidence="1">The sequence shown here is derived from an EMBL/GenBank/DDBJ whole genome shotgun (WGS) entry which is preliminary data.</text>
</comment>
<dbReference type="HOGENOM" id="CLU_3415735_0_0_11"/>
<accession>S2VJ03</accession>
<dbReference type="EMBL" id="AGWM01000014">
    <property type="protein sequence ID" value="EPD25970.1"/>
    <property type="molecule type" value="Genomic_DNA"/>
</dbReference>
<proteinExistence type="predicted"/>
<evidence type="ECO:0000313" key="1">
    <source>
        <dbReference type="EMBL" id="EPD25970.1"/>
    </source>
</evidence>
<gene>
    <name evidence="2" type="ORF">HMPREF9237_00578</name>
    <name evidence="1" type="ORF">HMPREF9237_01719</name>
</gene>
<protein>
    <submittedName>
        <fullName evidence="1">Uncharacterized protein</fullName>
    </submittedName>
</protein>
<organism evidence="1 3">
    <name type="scientific">Actinotignum schaalii FB123-CNA-2</name>
    <dbReference type="NCBI Taxonomy" id="883067"/>
    <lineage>
        <taxon>Bacteria</taxon>
        <taxon>Bacillati</taxon>
        <taxon>Actinomycetota</taxon>
        <taxon>Actinomycetes</taxon>
        <taxon>Actinomycetales</taxon>
        <taxon>Actinomycetaceae</taxon>
        <taxon>Actinotignum</taxon>
    </lineage>
</organism>
<dbReference type="EMBL" id="AGWM01000005">
    <property type="protein sequence ID" value="EPD27586.1"/>
    <property type="molecule type" value="Genomic_DNA"/>
</dbReference>
<evidence type="ECO:0000313" key="2">
    <source>
        <dbReference type="EMBL" id="EPD27586.1"/>
    </source>
</evidence>
<name>S2VJ03_9ACTO</name>
<feature type="non-terminal residue" evidence="1">
    <location>
        <position position="27"/>
    </location>
</feature>
<sequence>MTFSRNRALVLAITQGNMDITQASQQF</sequence>